<comment type="caution">
    <text evidence="11">The sequence shown here is derived from an EMBL/GenBank/DDBJ whole genome shotgun (WGS) entry which is preliminary data.</text>
</comment>
<dbReference type="NCBIfam" id="NF041120">
    <property type="entry name" value="RqcH_arch"/>
    <property type="match status" value="1"/>
</dbReference>
<keyword evidence="12" id="KW-1185">Reference proteome</keyword>
<evidence type="ECO:0000256" key="5">
    <source>
        <dbReference type="ARBA" id="ARBA00023054"/>
    </source>
</evidence>
<gene>
    <name evidence="11" type="ORF">OFUS_LOCUS15881</name>
</gene>
<evidence type="ECO:0000256" key="3">
    <source>
        <dbReference type="ARBA" id="ARBA00008318"/>
    </source>
</evidence>
<feature type="compositionally biased region" description="Acidic residues" evidence="8">
    <location>
        <begin position="755"/>
        <end position="765"/>
    </location>
</feature>
<dbReference type="InterPro" id="IPR051608">
    <property type="entry name" value="RQC_Subunit_NEMF"/>
</dbReference>
<keyword evidence="6" id="KW-0539">Nucleus</keyword>
<dbReference type="FunFam" id="2.30.310.10:FF:000001">
    <property type="entry name" value="Nuclear export mediator factor Nemf"/>
    <property type="match status" value="1"/>
</dbReference>
<dbReference type="Pfam" id="PF05670">
    <property type="entry name" value="NFACT-R_1"/>
    <property type="match status" value="1"/>
</dbReference>
<feature type="coiled-coil region" evidence="7">
    <location>
        <begin position="455"/>
        <end position="482"/>
    </location>
</feature>
<dbReference type="GO" id="GO:0072344">
    <property type="term" value="P:rescue of stalled ribosome"/>
    <property type="evidence" value="ECO:0007669"/>
    <property type="project" value="TreeGrafter"/>
</dbReference>
<feature type="domain" description="NFACT protein C-terminal" evidence="10">
    <location>
        <begin position="1014"/>
        <end position="1105"/>
    </location>
</feature>
<feature type="region of interest" description="Disordered" evidence="8">
    <location>
        <begin position="655"/>
        <end position="770"/>
    </location>
</feature>
<dbReference type="GO" id="GO:1990112">
    <property type="term" value="C:RQC complex"/>
    <property type="evidence" value="ECO:0007669"/>
    <property type="project" value="TreeGrafter"/>
</dbReference>
<evidence type="ECO:0000256" key="8">
    <source>
        <dbReference type="SAM" id="MobiDB-lite"/>
    </source>
</evidence>
<comment type="subcellular location">
    <subcellularLocation>
        <location evidence="2">Cytoplasm</location>
    </subcellularLocation>
    <subcellularLocation>
        <location evidence="1">Nucleus</location>
    </subcellularLocation>
</comment>
<dbReference type="GO" id="GO:0005737">
    <property type="term" value="C:cytoplasm"/>
    <property type="evidence" value="ECO:0007669"/>
    <property type="project" value="UniProtKB-SubCell"/>
</dbReference>
<evidence type="ECO:0000256" key="1">
    <source>
        <dbReference type="ARBA" id="ARBA00004123"/>
    </source>
</evidence>
<keyword evidence="4" id="KW-0963">Cytoplasm</keyword>
<feature type="region of interest" description="Disordered" evidence="8">
    <location>
        <begin position="1093"/>
        <end position="1115"/>
    </location>
</feature>
<dbReference type="PANTHER" id="PTHR15239:SF6">
    <property type="entry name" value="RIBOSOME QUALITY CONTROL COMPLEX SUBUNIT NEMF"/>
    <property type="match status" value="1"/>
</dbReference>
<dbReference type="Gene3D" id="2.30.310.10">
    <property type="entry name" value="ibrinogen binding protein from staphylococcus aureus domain"/>
    <property type="match status" value="1"/>
</dbReference>
<evidence type="ECO:0000256" key="7">
    <source>
        <dbReference type="SAM" id="Coils"/>
    </source>
</evidence>
<feature type="compositionally biased region" description="Basic and acidic residues" evidence="8">
    <location>
        <begin position="1000"/>
        <end position="1014"/>
    </location>
</feature>
<evidence type="ECO:0000313" key="11">
    <source>
        <dbReference type="EMBL" id="CAH1790707.1"/>
    </source>
</evidence>
<organism evidence="11 12">
    <name type="scientific">Owenia fusiformis</name>
    <name type="common">Polychaete worm</name>
    <dbReference type="NCBI Taxonomy" id="6347"/>
    <lineage>
        <taxon>Eukaryota</taxon>
        <taxon>Metazoa</taxon>
        <taxon>Spiralia</taxon>
        <taxon>Lophotrochozoa</taxon>
        <taxon>Annelida</taxon>
        <taxon>Polychaeta</taxon>
        <taxon>Sedentaria</taxon>
        <taxon>Canalipalpata</taxon>
        <taxon>Sabellida</taxon>
        <taxon>Oweniida</taxon>
        <taxon>Oweniidae</taxon>
        <taxon>Owenia</taxon>
    </lineage>
</organism>
<feature type="compositionally biased region" description="Basic and acidic residues" evidence="8">
    <location>
        <begin position="741"/>
        <end position="754"/>
    </location>
</feature>
<dbReference type="Pfam" id="PF05833">
    <property type="entry name" value="NFACT_N"/>
    <property type="match status" value="1"/>
</dbReference>
<feature type="compositionally biased region" description="Basic residues" evidence="8">
    <location>
        <begin position="822"/>
        <end position="834"/>
    </location>
</feature>
<feature type="domain" description="NFACT RNA-binding" evidence="9">
    <location>
        <begin position="500"/>
        <end position="610"/>
    </location>
</feature>
<evidence type="ECO:0008006" key="13">
    <source>
        <dbReference type="Google" id="ProtNLM"/>
    </source>
</evidence>
<feature type="region of interest" description="Disordered" evidence="8">
    <location>
        <begin position="786"/>
        <end position="1017"/>
    </location>
</feature>
<evidence type="ECO:0000256" key="2">
    <source>
        <dbReference type="ARBA" id="ARBA00004496"/>
    </source>
</evidence>
<evidence type="ECO:0000256" key="6">
    <source>
        <dbReference type="ARBA" id="ARBA00023242"/>
    </source>
</evidence>
<dbReference type="InterPro" id="IPR021846">
    <property type="entry name" value="NFACT-C"/>
</dbReference>
<dbReference type="AlphaFoldDB" id="A0A8S4PBF0"/>
<evidence type="ECO:0000259" key="9">
    <source>
        <dbReference type="Pfam" id="PF05670"/>
    </source>
</evidence>
<dbReference type="EMBL" id="CAIIXF020000008">
    <property type="protein sequence ID" value="CAH1790707.1"/>
    <property type="molecule type" value="Genomic_DNA"/>
</dbReference>
<reference evidence="11" key="1">
    <citation type="submission" date="2022-03" db="EMBL/GenBank/DDBJ databases">
        <authorList>
            <person name="Martin C."/>
        </authorList>
    </citation>
    <scope>NUCLEOTIDE SEQUENCE</scope>
</reference>
<dbReference type="GO" id="GO:1990116">
    <property type="term" value="P:ribosome-associated ubiquitin-dependent protein catabolic process"/>
    <property type="evidence" value="ECO:0007669"/>
    <property type="project" value="TreeGrafter"/>
</dbReference>
<comment type="similarity">
    <text evidence="3">Belongs to the NEMF family.</text>
</comment>
<feature type="compositionally biased region" description="Basic residues" evidence="8">
    <location>
        <begin position="890"/>
        <end position="901"/>
    </location>
</feature>
<dbReference type="PANTHER" id="PTHR15239">
    <property type="entry name" value="NUCLEAR EXPORT MEDIATOR FACTOR NEMF"/>
    <property type="match status" value="1"/>
</dbReference>
<name>A0A8S4PBF0_OWEFU</name>
<dbReference type="Proteomes" id="UP000749559">
    <property type="component" value="Unassembled WGS sequence"/>
</dbReference>
<feature type="compositionally biased region" description="Low complexity" evidence="8">
    <location>
        <begin position="938"/>
        <end position="971"/>
    </location>
</feature>
<feature type="compositionally biased region" description="Polar residues" evidence="8">
    <location>
        <begin position="715"/>
        <end position="734"/>
    </location>
</feature>
<feature type="compositionally biased region" description="Polar residues" evidence="8">
    <location>
        <begin position="696"/>
        <end position="705"/>
    </location>
</feature>
<sequence length="1115" mass="126579">MKTRFSTIDIRAVVTEIQEKLQGMRVNNVYDVDHKTYLIKLQKPDQKAVLLIESGIRIHTTAFEWPKHTTPSGFSMKLRKHLRSRRLEKVEQLGVDRIVDLQFGSSEAAYHVILELYDRGNVVLTDHEYTILNILRPRTDDSQDVRFAVREKYPIEGAKQQQPMLSIERLQEIMLAGKEGDNLKKILNPQLPYGPAVIDHCLLEVGLSGGAKIGKGFDPTEDLPKLMLALEKAEEILKQIGTSACKGYIIQKAEKKAAKTEGETGELLTYQEFHPLYYNQHQKQPYVELESFDKSVDEFYSKIESQKLDLKVIQQERTALKKLDNVKKDHEKRLGSLQKDQDTDKLKAELIEVNLQLVDRAIAIVNSALANQIDWTEIQNIVKEAQLQGDAVAMAIKGLKLDSNHITMLLKDPYLDSDEEGDPETTLKPMRIDIDLALSAYANARKYFDKKRFAAKKEQKTIEASTKALKNAEKKTKETLKEVSTIATINKARKVYWFEKFLWFISSENYLVIGGRDQQQNELIWKKYLKPGDIYVHADLHGASSVVIKNHTGQEVPPKTLNEAGTMAVCNSAAWDARVVTSAWWVHHNQVTKTAPTGEYLSTGSFMIRGKKNFLPPCYLVYGFGFLFKLDDTCIFRHKDERKVRTLEEDAMSVADSIATENSEVSIETDDVTNDDGDDSDSEADDEHASTEDRTSNSNTTPSQDGESETKSLENIDTESNNACENNDAKSNTTEIDEKESEDHVTMETKPEKNDSDDDDDDENLFPDTNIQLHHVQGDKYELQRFTSHTEEQSEDVVYFGDNKPVPIINTEMGKNTSRMTAKQKRDLKKKKKQGGGNIEDTSDKPQIPDESTESIKTSLKEDVSELDIEVEDSVKTKNTEPQQQQQPKRGQKAKLKKIKEKYKDQDEEEKRLKMELLASAGSKKEEVPKKGKKGKLYKQQMKQQLQQQQKQQPVNKQQQQQQQKRGPKQLSDILVKTEELQIADPSQTPVDDGADSDDERQGALEEEQAKVLEDASTVDSLTGIPVTEDELHFCVPVCAPYSAMTNYKYKVKLTPGTQKRGKAAKTALNIFQHEKYTGQRERDLFKSVKDTDLSRNMPGKVKVSAPNLQRAKKK</sequence>
<keyword evidence="5 7" id="KW-0175">Coiled coil</keyword>
<feature type="compositionally biased region" description="Acidic residues" evidence="8">
    <location>
        <begin position="667"/>
        <end position="686"/>
    </location>
</feature>
<dbReference type="Pfam" id="PF11923">
    <property type="entry name" value="NFACT-C"/>
    <property type="match status" value="1"/>
</dbReference>
<dbReference type="InterPro" id="IPR008532">
    <property type="entry name" value="NFACT_RNA-bd"/>
</dbReference>
<dbReference type="GO" id="GO:0043023">
    <property type="term" value="F:ribosomal large subunit binding"/>
    <property type="evidence" value="ECO:0007669"/>
    <property type="project" value="TreeGrafter"/>
</dbReference>
<evidence type="ECO:0000313" key="12">
    <source>
        <dbReference type="Proteomes" id="UP000749559"/>
    </source>
</evidence>
<feature type="compositionally biased region" description="Basic and acidic residues" evidence="8">
    <location>
        <begin position="902"/>
        <end position="915"/>
    </location>
</feature>
<dbReference type="GO" id="GO:0005634">
    <property type="term" value="C:nucleus"/>
    <property type="evidence" value="ECO:0007669"/>
    <property type="project" value="UniProtKB-SubCell"/>
</dbReference>
<proteinExistence type="inferred from homology"/>
<dbReference type="OrthoDB" id="207084at2759"/>
<feature type="coiled-coil region" evidence="7">
    <location>
        <begin position="313"/>
        <end position="340"/>
    </location>
</feature>
<evidence type="ECO:0000259" key="10">
    <source>
        <dbReference type="Pfam" id="PF11923"/>
    </source>
</evidence>
<dbReference type="GO" id="GO:0000049">
    <property type="term" value="F:tRNA binding"/>
    <property type="evidence" value="ECO:0007669"/>
    <property type="project" value="TreeGrafter"/>
</dbReference>
<protein>
    <recommendedName>
        <fullName evidence="13">Nuclear export mediator factor NEMF homolog</fullName>
    </recommendedName>
</protein>
<accession>A0A8S4PBF0</accession>
<evidence type="ECO:0000256" key="4">
    <source>
        <dbReference type="ARBA" id="ARBA00022490"/>
    </source>
</evidence>